<dbReference type="AlphaFoldDB" id="A0AA48I3E7"/>
<feature type="binding site" evidence="9">
    <location>
        <begin position="210"/>
        <end position="212"/>
    </location>
    <ligand>
        <name>substrate</name>
    </ligand>
</feature>
<comment type="catalytic activity">
    <reaction evidence="9">
        <text>oxaloacetate + GTP = phosphoenolpyruvate + GDP + CO2</text>
        <dbReference type="Rhea" id="RHEA:10388"/>
        <dbReference type="ChEBI" id="CHEBI:16452"/>
        <dbReference type="ChEBI" id="CHEBI:16526"/>
        <dbReference type="ChEBI" id="CHEBI:37565"/>
        <dbReference type="ChEBI" id="CHEBI:58189"/>
        <dbReference type="ChEBI" id="CHEBI:58702"/>
        <dbReference type="EC" id="4.1.1.32"/>
    </reaction>
</comment>
<dbReference type="GO" id="GO:0030145">
    <property type="term" value="F:manganese ion binding"/>
    <property type="evidence" value="ECO:0007669"/>
    <property type="project" value="UniProtKB-UniRule"/>
</dbReference>
<reference evidence="12" key="1">
    <citation type="journal article" date="2023" name="ISME J.">
        <title>Emergence of putative energy parasites within Clostridia revealed by genome analysis of a novel endosymbiotic clade.</title>
        <authorList>
            <person name="Takahashi K."/>
            <person name="Kuwahara H."/>
            <person name="Horikawa Y."/>
            <person name="Izawa K."/>
            <person name="Kato D."/>
            <person name="Inagaki T."/>
            <person name="Yuki M."/>
            <person name="Ohkuma M."/>
            <person name="Hongoh Y."/>
        </authorList>
    </citation>
    <scope>NUCLEOTIDE SEQUENCE</scope>
    <source>
        <strain evidence="12">CfP3-15</strain>
    </source>
</reference>
<dbReference type="SUPFAM" id="SSF53795">
    <property type="entry name" value="PEP carboxykinase-like"/>
    <property type="match status" value="1"/>
</dbReference>
<dbReference type="HAMAP" id="MF_00452">
    <property type="entry name" value="PEPCK_GTP"/>
    <property type="match status" value="1"/>
</dbReference>
<protein>
    <recommendedName>
        <fullName evidence="9">Phosphoenolpyruvate carboxykinase [GTP]</fullName>
        <shortName evidence="9">PEP carboxykinase</shortName>
        <shortName evidence="9">PEPCK</shortName>
        <ecNumber evidence="9">4.1.1.32</ecNumber>
    </recommendedName>
    <alternativeName>
        <fullName evidence="9">GTP-dependent phosphoenolpyruvate carboxykinase</fullName>
        <shortName evidence="9">GTP-PEPCK</shortName>
    </alternativeName>
</protein>
<keyword evidence="7 9" id="KW-0464">Manganese</keyword>
<dbReference type="KEGG" id="ips:CfP315_0815"/>
<keyword evidence="3 9" id="KW-0479">Metal-binding</keyword>
<dbReference type="GO" id="GO:0004613">
    <property type="term" value="F:phosphoenolpyruvate carboxykinase (GTP) activity"/>
    <property type="evidence" value="ECO:0007669"/>
    <property type="project" value="UniProtKB-UniRule"/>
</dbReference>
<feature type="domain" description="Phosphoenolpyruvate carboxykinase C-terminal P-loop" evidence="10">
    <location>
        <begin position="235"/>
        <end position="575"/>
    </location>
</feature>
<feature type="binding site" evidence="9">
    <location>
        <position position="379"/>
    </location>
    <ligand>
        <name>GTP</name>
        <dbReference type="ChEBI" id="CHEBI:37565"/>
    </ligand>
</feature>
<feature type="binding site" evidence="9">
    <location>
        <position position="261"/>
    </location>
    <ligand>
        <name>substrate</name>
    </ligand>
</feature>
<name>A0AA48I3E7_9FIRM</name>
<keyword evidence="9" id="KW-0963">Cytoplasm</keyword>
<dbReference type="Gene3D" id="3.40.449.10">
    <property type="entry name" value="Phosphoenolpyruvate Carboxykinase, domain 1"/>
    <property type="match status" value="1"/>
</dbReference>
<evidence type="ECO:0000256" key="6">
    <source>
        <dbReference type="ARBA" id="ARBA00023134"/>
    </source>
</evidence>
<evidence type="ECO:0000256" key="2">
    <source>
        <dbReference type="ARBA" id="ARBA00022432"/>
    </source>
</evidence>
<dbReference type="SUPFAM" id="SSF68923">
    <property type="entry name" value="PEP carboxykinase N-terminal domain"/>
    <property type="match status" value="1"/>
</dbReference>
<evidence type="ECO:0000256" key="1">
    <source>
        <dbReference type="ARBA" id="ARBA00005796"/>
    </source>
</evidence>
<dbReference type="Proteomes" id="UP001337580">
    <property type="component" value="Chromosome"/>
</dbReference>
<dbReference type="PANTHER" id="PTHR11561">
    <property type="entry name" value="PHOSPHOENOLPYRUVATE CARBOXYKINASE"/>
    <property type="match status" value="1"/>
</dbReference>
<keyword evidence="4 9" id="KW-0547">Nucleotide-binding</keyword>
<dbReference type="EMBL" id="AP027924">
    <property type="protein sequence ID" value="BED92212.1"/>
    <property type="molecule type" value="Genomic_DNA"/>
</dbReference>
<keyword evidence="6 9" id="KW-0342">GTP-binding</keyword>
<dbReference type="Gene3D" id="2.170.8.10">
    <property type="entry name" value="Phosphoenolpyruvate Carboxykinase, domain 2"/>
    <property type="match status" value="1"/>
</dbReference>
<keyword evidence="8 9" id="KW-0456">Lyase</keyword>
<dbReference type="GO" id="GO:0006094">
    <property type="term" value="P:gluconeogenesis"/>
    <property type="evidence" value="ECO:0007669"/>
    <property type="project" value="UniProtKB-UniRule"/>
</dbReference>
<feature type="domain" description="Phosphoenolpyruvate carboxykinase GTP-utilising N-terminal" evidence="11">
    <location>
        <begin position="12"/>
        <end position="230"/>
    </location>
</feature>
<dbReference type="GO" id="GO:0046327">
    <property type="term" value="P:glycerol biosynthetic process from pyruvate"/>
    <property type="evidence" value="ECO:0007669"/>
    <property type="project" value="TreeGrafter"/>
</dbReference>
<evidence type="ECO:0000256" key="9">
    <source>
        <dbReference type="HAMAP-Rule" id="MF_00452"/>
    </source>
</evidence>
<dbReference type="Pfam" id="PF17297">
    <property type="entry name" value="PEPCK_N"/>
    <property type="match status" value="1"/>
</dbReference>
<feature type="binding site" evidence="9">
    <location>
        <position position="239"/>
    </location>
    <ligand>
        <name>Mn(2+)</name>
        <dbReference type="ChEBI" id="CHEBI:29035"/>
    </ligand>
</feature>
<dbReference type="InterPro" id="IPR035077">
    <property type="entry name" value="PEP_carboxykinase_GTP_C"/>
</dbReference>
<evidence type="ECO:0000313" key="12">
    <source>
        <dbReference type="EMBL" id="BED92212.1"/>
    </source>
</evidence>
<evidence type="ECO:0000259" key="11">
    <source>
        <dbReference type="Pfam" id="PF17297"/>
    </source>
</evidence>
<dbReference type="EC" id="4.1.1.32" evidence="9"/>
<evidence type="ECO:0000256" key="8">
    <source>
        <dbReference type="ARBA" id="ARBA00023239"/>
    </source>
</evidence>
<dbReference type="Pfam" id="PF00821">
    <property type="entry name" value="PEPCK_GTP"/>
    <property type="match status" value="1"/>
</dbReference>
<proteinExistence type="inferred from homology"/>
<dbReference type="GO" id="GO:0019543">
    <property type="term" value="P:propionate catabolic process"/>
    <property type="evidence" value="ECO:0007669"/>
    <property type="project" value="TreeGrafter"/>
</dbReference>
<organism evidence="12">
    <name type="scientific">Candidatus Improbicoccus pseudotrichonymphae</name>
    <dbReference type="NCBI Taxonomy" id="3033792"/>
    <lineage>
        <taxon>Bacteria</taxon>
        <taxon>Bacillati</taxon>
        <taxon>Bacillota</taxon>
        <taxon>Clostridia</taxon>
        <taxon>Candidatus Improbicoccus</taxon>
    </lineage>
</organism>
<evidence type="ECO:0000256" key="4">
    <source>
        <dbReference type="ARBA" id="ARBA00022741"/>
    </source>
</evidence>
<feature type="binding site" evidence="9">
    <location>
        <position position="71"/>
    </location>
    <ligand>
        <name>substrate</name>
    </ligand>
</feature>
<evidence type="ECO:0000256" key="5">
    <source>
        <dbReference type="ARBA" id="ARBA00022793"/>
    </source>
</evidence>
<dbReference type="GO" id="GO:0005525">
    <property type="term" value="F:GTP binding"/>
    <property type="evidence" value="ECO:0007669"/>
    <property type="project" value="UniProtKB-UniRule"/>
</dbReference>
<comment type="similarity">
    <text evidence="1 9">Belongs to the phosphoenolpyruvate carboxykinase [GTP] family.</text>
</comment>
<dbReference type="InterPro" id="IPR008209">
    <property type="entry name" value="PEP_carboxykinase_GTP"/>
</dbReference>
<dbReference type="GO" id="GO:0033993">
    <property type="term" value="P:response to lipid"/>
    <property type="evidence" value="ECO:0007669"/>
    <property type="project" value="TreeGrafter"/>
</dbReference>
<evidence type="ECO:0000259" key="10">
    <source>
        <dbReference type="Pfam" id="PF00821"/>
    </source>
</evidence>
<dbReference type="Gene3D" id="3.90.228.20">
    <property type="match status" value="1"/>
</dbReference>
<feature type="binding site" evidence="9">
    <location>
        <begin position="377"/>
        <end position="379"/>
    </location>
    <ligand>
        <name>substrate</name>
    </ligand>
</feature>
<sequence length="584" mass="66715">MNILKNKSVASWVNKIKEIFDPSEVIWLNGDVKQIENLKENAVKGGILFRLNEGIMPNCFLHRSSINDVARSESRTFVCCDKHEDAGPTNNWQKPHEAFEKLINISKNSYRNRKMYVIPFAMGPPGSPLCKLGIQVTDSVYVAIMMTIMTRLNSQVIKKFESLEETMCNDLLETTSWTRCLHASCDNDPENRYICHFPQSNFIFSINSNYGGNALLGKKCLALRLASVSANKEGWLAEHMAIVGIKRPGKEIKYMCACFPSGCGKTDFAMMKLPKSYTERGYEVWCVGDDIAWLKIDSNGRLRAINAENGFFGACSGINKDTNISLAIKKNTIFTNVMHNLADNTVWWDGLSKDVPENSLNWKGEHWEKQLETNQKNARFAVSAKNYPYLSKEFDNPEGVVIDAIIFGGKRKNLMPLVAESKDWEHGVFMASVLSTEITSAVDSNVGKTRRDPFSMLSFCGYNMADYFKHWLNVGKKLVNAPKIFHVNWFMQDEKDEIIWPGFGENIRVVDWILDRIENNIDCKDSLIGFLPYEKDINTKGMNLNEKHLNKLLFFDEELWDKEKKEIKSFYDKLNVGIFGKYIK</sequence>
<dbReference type="NCBIfam" id="NF003253">
    <property type="entry name" value="PRK04210.1"/>
    <property type="match status" value="1"/>
</dbReference>
<dbReference type="PIRSF" id="PIRSF001348">
    <property type="entry name" value="PEP_carboxykinase_GTP"/>
    <property type="match status" value="1"/>
</dbReference>
<feature type="binding site" evidence="9">
    <location>
        <position position="290"/>
    </location>
    <ligand>
        <name>Mn(2+)</name>
        <dbReference type="ChEBI" id="CHEBI:29035"/>
    </ligand>
</feature>
<dbReference type="InterPro" id="IPR008210">
    <property type="entry name" value="PEP_carboxykinase_N"/>
</dbReference>
<evidence type="ECO:0000256" key="7">
    <source>
        <dbReference type="ARBA" id="ARBA00023211"/>
    </source>
</evidence>
<comment type="function">
    <text evidence="9">Catalyzes the conversion of oxaloacetate (OAA) to phosphoenolpyruvate (PEP), the rate-limiting step in the metabolic pathway that produces glucose from lactate and other precursors derived from the citric acid cycle.</text>
</comment>
<feature type="active site" evidence="9">
    <location>
        <position position="263"/>
    </location>
</feature>
<dbReference type="GO" id="GO:0042594">
    <property type="term" value="P:response to starvation"/>
    <property type="evidence" value="ECO:0007669"/>
    <property type="project" value="TreeGrafter"/>
</dbReference>
<comment type="pathway">
    <text evidence="9">Carbohydrate biosynthesis; gluconeogenesis.</text>
</comment>
<evidence type="ECO:0000256" key="3">
    <source>
        <dbReference type="ARBA" id="ARBA00022723"/>
    </source>
</evidence>
<keyword evidence="5 9" id="KW-0210">Decarboxylase</keyword>
<comment type="cofactor">
    <cofactor evidence="9">
        <name>Mn(2+)</name>
        <dbReference type="ChEBI" id="CHEBI:29035"/>
    </cofactor>
    <text evidence="9">Binds 1 Mn(2+) ion per subunit.</text>
</comment>
<dbReference type="GO" id="GO:0006107">
    <property type="term" value="P:oxaloacetate metabolic process"/>
    <property type="evidence" value="ECO:0007669"/>
    <property type="project" value="TreeGrafter"/>
</dbReference>
<feature type="binding site" evidence="9">
    <location>
        <begin position="503"/>
        <end position="506"/>
    </location>
    <ligand>
        <name>GTP</name>
        <dbReference type="ChEBI" id="CHEBI:37565"/>
    </ligand>
</feature>
<dbReference type="InterPro" id="IPR013035">
    <property type="entry name" value="PEP_carboxykinase_C"/>
</dbReference>
<dbReference type="GO" id="GO:0005829">
    <property type="term" value="C:cytosol"/>
    <property type="evidence" value="ECO:0007669"/>
    <property type="project" value="TreeGrafter"/>
</dbReference>
<comment type="subcellular location">
    <subcellularLocation>
        <location evidence="9">Cytoplasm</location>
    </subcellularLocation>
</comment>
<gene>
    <name evidence="9" type="primary">pckG</name>
    <name evidence="12" type="ORF">CfP315_0815</name>
</gene>
<comment type="subunit">
    <text evidence="9">Monomer.</text>
</comment>
<accession>A0AA48I3E7</accession>
<dbReference type="InterPro" id="IPR035078">
    <property type="entry name" value="PEP_carboxykinase_GTP_N"/>
</dbReference>
<comment type="caution">
    <text evidence="9">Lacks conserved residue(s) required for the propagation of feature annotation.</text>
</comment>
<dbReference type="PANTHER" id="PTHR11561:SF0">
    <property type="entry name" value="PHOSPHOENOLPYRUVATE CARBOXYKINASE [GTP]-RELATED"/>
    <property type="match status" value="1"/>
</dbReference>
<keyword evidence="2 9" id="KW-0312">Gluconeogenesis</keyword>
<dbReference type="GO" id="GO:0071333">
    <property type="term" value="P:cellular response to glucose stimulus"/>
    <property type="evidence" value="ECO:0007669"/>
    <property type="project" value="TreeGrafter"/>
</dbReference>
<feature type="binding site" evidence="9">
    <location>
        <position position="219"/>
    </location>
    <ligand>
        <name>Mn(2+)</name>
        <dbReference type="ChEBI" id="CHEBI:29035"/>
    </ligand>
</feature>